<dbReference type="STRING" id="159087.Daro_0150"/>
<evidence type="ECO:0000256" key="1">
    <source>
        <dbReference type="SAM" id="MobiDB-lite"/>
    </source>
</evidence>
<protein>
    <recommendedName>
        <fullName evidence="4">Lipoprotein</fullName>
    </recommendedName>
</protein>
<feature type="signal peptide" evidence="2">
    <location>
        <begin position="1"/>
        <end position="22"/>
    </location>
</feature>
<reference evidence="3" key="1">
    <citation type="submission" date="2005-08" db="EMBL/GenBank/DDBJ databases">
        <title>Complete sequence of Dechloromonas aromatica RCB.</title>
        <authorList>
            <person name="Salinero K.K."/>
            <person name="Copeland A."/>
            <person name="Lucas S."/>
            <person name="Lapidus A."/>
            <person name="Barry K."/>
            <person name="Detter J.C."/>
            <person name="Glavina T."/>
            <person name="Hammon N."/>
            <person name="Israni S."/>
            <person name="Pitluck S."/>
            <person name="Di Bartolo G."/>
            <person name="Trong S."/>
            <person name="Schmutz J."/>
            <person name="Larimer F."/>
            <person name="Land M."/>
            <person name="Ivanova N."/>
            <person name="Richardson P."/>
        </authorList>
    </citation>
    <scope>NUCLEOTIDE SEQUENCE</scope>
    <source>
        <strain evidence="3">RCB</strain>
    </source>
</reference>
<proteinExistence type="predicted"/>
<evidence type="ECO:0000256" key="2">
    <source>
        <dbReference type="SAM" id="SignalP"/>
    </source>
</evidence>
<accession>Q47JS2</accession>
<sequence length="370" mass="40264">MSFATSLRILGLILMLGLTGCAVQERSPPTSPAPPVSANTWQQVDRDIVSGSLAAKGAAKSFVRHQMEHWRSLVTEKAEADFIPWFSSYVTQQWLTVKVAWYHLSAEEENALPADRLAAYMQEQYYDRVLAPVAREIDPASLAEQAVQHYIRGLRGYLRQIPQRHDVPEDQFKRRLASIPAIKLAPPATHDASLEQIAYHDQIEALPAYSALLQSIRDEGGNDGVGLSKTRISPVARNISEKLLNKLAISGGTSAASALVGGITGSVISLGAAAVGMIWHEAGRKEIETELRATLTDSVADMWTSLMDDPDTGVAAGIHHISDQIENHLPQTFTKPVPLDNPPPEIPLPEKSPASETSDIEAQFDNGGDE</sequence>
<dbReference type="AlphaFoldDB" id="Q47JS2"/>
<keyword evidence="2" id="KW-0732">Signal</keyword>
<dbReference type="eggNOG" id="ENOG502Z88J">
    <property type="taxonomic scope" value="Bacteria"/>
</dbReference>
<dbReference type="OrthoDB" id="7026917at2"/>
<dbReference type="EMBL" id="CP000089">
    <property type="protein sequence ID" value="AAZ44909.1"/>
    <property type="molecule type" value="Genomic_DNA"/>
</dbReference>
<feature type="chain" id="PRO_5004233655" description="Lipoprotein" evidence="2">
    <location>
        <begin position="23"/>
        <end position="370"/>
    </location>
</feature>
<gene>
    <name evidence="3" type="ordered locus">Daro_0150</name>
</gene>
<evidence type="ECO:0000313" key="3">
    <source>
        <dbReference type="EMBL" id="AAZ44909.1"/>
    </source>
</evidence>
<evidence type="ECO:0008006" key="4">
    <source>
        <dbReference type="Google" id="ProtNLM"/>
    </source>
</evidence>
<name>Q47JS2_DECAR</name>
<dbReference type="HOGENOM" id="CLU_794250_0_0_4"/>
<organism evidence="3">
    <name type="scientific">Dechloromonas aromatica (strain RCB)</name>
    <dbReference type="NCBI Taxonomy" id="159087"/>
    <lineage>
        <taxon>Bacteria</taxon>
        <taxon>Pseudomonadati</taxon>
        <taxon>Pseudomonadota</taxon>
        <taxon>Betaproteobacteria</taxon>
        <taxon>Rhodocyclales</taxon>
        <taxon>Azonexaceae</taxon>
        <taxon>Dechloromonas</taxon>
    </lineage>
</organism>
<dbReference type="KEGG" id="dar:Daro_0150"/>
<feature type="region of interest" description="Disordered" evidence="1">
    <location>
        <begin position="332"/>
        <end position="370"/>
    </location>
</feature>